<accession>A0A176T4G3</accession>
<proteinExistence type="predicted"/>
<evidence type="ECO:0000313" key="2">
    <source>
        <dbReference type="EMBL" id="OAD42366.1"/>
    </source>
</evidence>
<name>A0A176T4G3_9FLAO</name>
<organism evidence="2 3">
    <name type="scientific">Polaribacter atrinae</name>
    <dbReference type="NCBI Taxonomy" id="1333662"/>
    <lineage>
        <taxon>Bacteria</taxon>
        <taxon>Pseudomonadati</taxon>
        <taxon>Bacteroidota</taxon>
        <taxon>Flavobacteriia</taxon>
        <taxon>Flavobacteriales</taxon>
        <taxon>Flavobacteriaceae</taxon>
    </lineage>
</organism>
<reference evidence="2 3" key="1">
    <citation type="submission" date="2016-02" db="EMBL/GenBank/DDBJ databases">
        <title>Draft genome sequence of Polaribacter atrinae KACC17473.</title>
        <authorList>
            <person name="Shin S.-K."/>
            <person name="Yi H."/>
        </authorList>
    </citation>
    <scope>NUCLEOTIDE SEQUENCE [LARGE SCALE GENOMIC DNA]</scope>
    <source>
        <strain evidence="2 3">KACC 17473</strain>
    </source>
</reference>
<gene>
    <name evidence="2" type="ORF">LPB303_14810</name>
</gene>
<keyword evidence="1" id="KW-1133">Transmembrane helix</keyword>
<keyword evidence="3" id="KW-1185">Reference proteome</keyword>
<feature type="transmembrane region" description="Helical" evidence="1">
    <location>
        <begin position="84"/>
        <end position="103"/>
    </location>
</feature>
<keyword evidence="1" id="KW-0472">Membrane</keyword>
<protein>
    <recommendedName>
        <fullName evidence="4">VanZ-like domain-containing protein</fullName>
    </recommendedName>
</protein>
<evidence type="ECO:0000313" key="3">
    <source>
        <dbReference type="Proteomes" id="UP000076923"/>
    </source>
</evidence>
<comment type="caution">
    <text evidence="2">The sequence shown here is derived from an EMBL/GenBank/DDBJ whole genome shotgun (WGS) entry which is preliminary data.</text>
</comment>
<evidence type="ECO:0008006" key="4">
    <source>
        <dbReference type="Google" id="ProtNLM"/>
    </source>
</evidence>
<dbReference type="EMBL" id="LVWE01000060">
    <property type="protein sequence ID" value="OAD42366.1"/>
    <property type="molecule type" value="Genomic_DNA"/>
</dbReference>
<dbReference type="AlphaFoldDB" id="A0A176T4G3"/>
<evidence type="ECO:0000256" key="1">
    <source>
        <dbReference type="SAM" id="Phobius"/>
    </source>
</evidence>
<feature type="transmembrane region" description="Helical" evidence="1">
    <location>
        <begin position="53"/>
        <end position="75"/>
    </location>
</feature>
<sequence>MTYVLLPIFIGGLIYIVSRSKSLKMFDWFEKINLSNEVSIIRDYFSNVELPNWIIYNLPDFLWVFSFTSLLFIIWNKKIEKENVFYLLFPMGIGVLSEFGQLFSIINGTFDKVDIIFYVFGGLSSIYIISKFKINNYEKTVTTHF</sequence>
<dbReference type="STRING" id="1333662.LPB303_14810"/>
<keyword evidence="1" id="KW-0812">Transmembrane</keyword>
<feature type="transmembrane region" description="Helical" evidence="1">
    <location>
        <begin position="115"/>
        <end position="132"/>
    </location>
</feature>
<dbReference type="Proteomes" id="UP000076923">
    <property type="component" value="Unassembled WGS sequence"/>
</dbReference>